<keyword evidence="1" id="KW-1133">Transmembrane helix</keyword>
<dbReference type="EMBL" id="MN739760">
    <property type="protein sequence ID" value="QHT25246.1"/>
    <property type="molecule type" value="Genomic_DNA"/>
</dbReference>
<feature type="transmembrane region" description="Helical" evidence="1">
    <location>
        <begin position="45"/>
        <end position="64"/>
    </location>
</feature>
<evidence type="ECO:0000313" key="2">
    <source>
        <dbReference type="EMBL" id="QHT25246.1"/>
    </source>
</evidence>
<keyword evidence="1" id="KW-0472">Membrane</keyword>
<reference evidence="2" key="1">
    <citation type="journal article" date="2020" name="Nature">
        <title>Giant virus diversity and host interactions through global metagenomics.</title>
        <authorList>
            <person name="Schulz F."/>
            <person name="Roux S."/>
            <person name="Paez-Espino D."/>
            <person name="Jungbluth S."/>
            <person name="Walsh D.A."/>
            <person name="Denef V.J."/>
            <person name="McMahon K.D."/>
            <person name="Konstantinidis K.T."/>
            <person name="Eloe-Fadrosh E.A."/>
            <person name="Kyrpides N.C."/>
            <person name="Woyke T."/>
        </authorList>
    </citation>
    <scope>NUCLEOTIDE SEQUENCE</scope>
    <source>
        <strain evidence="2">GVMAG-M-3300023179-150</strain>
    </source>
</reference>
<feature type="transmembrane region" description="Helical" evidence="1">
    <location>
        <begin position="70"/>
        <end position="92"/>
    </location>
</feature>
<sequence>MDNLKIIKGIFILLLLDLSWIWLFMNSKYQSLVKDIQKEKLVLNVYSAGMAYFLMIVGLIMIVIKYDLSYIDTFIFGVVVYGVYDFTCGAIFKEWDFKLAIIDVLWGGFVFTATKYLIDRKNIFSLL</sequence>
<dbReference type="AlphaFoldDB" id="A0A6C0E7V2"/>
<name>A0A6C0E7V2_9ZZZZ</name>
<feature type="transmembrane region" description="Helical" evidence="1">
    <location>
        <begin position="99"/>
        <end position="118"/>
    </location>
</feature>
<proteinExistence type="predicted"/>
<accession>A0A6C0E7V2</accession>
<organism evidence="2">
    <name type="scientific">viral metagenome</name>
    <dbReference type="NCBI Taxonomy" id="1070528"/>
    <lineage>
        <taxon>unclassified sequences</taxon>
        <taxon>metagenomes</taxon>
        <taxon>organismal metagenomes</taxon>
    </lineage>
</organism>
<dbReference type="InterPro" id="IPR018687">
    <property type="entry name" value="DUF2177_membr"/>
</dbReference>
<evidence type="ECO:0000256" key="1">
    <source>
        <dbReference type="SAM" id="Phobius"/>
    </source>
</evidence>
<keyword evidence="1" id="KW-0812">Transmembrane</keyword>
<feature type="transmembrane region" description="Helical" evidence="1">
    <location>
        <begin position="6"/>
        <end position="25"/>
    </location>
</feature>
<protein>
    <recommendedName>
        <fullName evidence="3">DUF2177 family protein</fullName>
    </recommendedName>
</protein>
<dbReference type="Pfam" id="PF09945">
    <property type="entry name" value="DUF2177"/>
    <property type="match status" value="1"/>
</dbReference>
<evidence type="ECO:0008006" key="3">
    <source>
        <dbReference type="Google" id="ProtNLM"/>
    </source>
</evidence>